<dbReference type="Proteomes" id="UP000027195">
    <property type="component" value="Unassembled WGS sequence"/>
</dbReference>
<protein>
    <submittedName>
        <fullName evidence="1">Uncharacterized protein</fullName>
    </submittedName>
</protein>
<evidence type="ECO:0000313" key="1">
    <source>
        <dbReference type="EMBL" id="KDQ07513.1"/>
    </source>
</evidence>
<dbReference type="EMBL" id="KL198105">
    <property type="protein sequence ID" value="KDQ07513.1"/>
    <property type="molecule type" value="Genomic_DNA"/>
</dbReference>
<keyword evidence="2" id="KW-1185">Reference proteome</keyword>
<organism evidence="1 2">
    <name type="scientific">Botryobasidium botryosum (strain FD-172 SS1)</name>
    <dbReference type="NCBI Taxonomy" id="930990"/>
    <lineage>
        <taxon>Eukaryota</taxon>
        <taxon>Fungi</taxon>
        <taxon>Dikarya</taxon>
        <taxon>Basidiomycota</taxon>
        <taxon>Agaricomycotina</taxon>
        <taxon>Agaricomycetes</taxon>
        <taxon>Cantharellales</taxon>
        <taxon>Botryobasidiaceae</taxon>
        <taxon>Botryobasidium</taxon>
    </lineage>
</organism>
<dbReference type="HOGENOM" id="CLU_1906418_0_0_1"/>
<reference evidence="2" key="1">
    <citation type="journal article" date="2014" name="Proc. Natl. Acad. Sci. U.S.A.">
        <title>Extensive sampling of basidiomycete genomes demonstrates inadequacy of the white-rot/brown-rot paradigm for wood decay fungi.</title>
        <authorList>
            <person name="Riley R."/>
            <person name="Salamov A.A."/>
            <person name="Brown D.W."/>
            <person name="Nagy L.G."/>
            <person name="Floudas D."/>
            <person name="Held B.W."/>
            <person name="Levasseur A."/>
            <person name="Lombard V."/>
            <person name="Morin E."/>
            <person name="Otillar R."/>
            <person name="Lindquist E.A."/>
            <person name="Sun H."/>
            <person name="LaButti K.M."/>
            <person name="Schmutz J."/>
            <person name="Jabbour D."/>
            <person name="Luo H."/>
            <person name="Baker S.E."/>
            <person name="Pisabarro A.G."/>
            <person name="Walton J.D."/>
            <person name="Blanchette R.A."/>
            <person name="Henrissat B."/>
            <person name="Martin F."/>
            <person name="Cullen D."/>
            <person name="Hibbett D.S."/>
            <person name="Grigoriev I.V."/>
        </authorList>
    </citation>
    <scope>NUCLEOTIDE SEQUENCE [LARGE SCALE GENOMIC DNA]</scope>
    <source>
        <strain evidence="2">FD-172 SS1</strain>
    </source>
</reference>
<accession>A0A067LVX5</accession>
<evidence type="ECO:0000313" key="2">
    <source>
        <dbReference type="Proteomes" id="UP000027195"/>
    </source>
</evidence>
<sequence length="133" mass="15227">MALKKMCACLARTSPCRANLYYEIVVGSTRSIGQVMLSPECRAAKIVYRRFWTRRYPEKKQRRDNLQMAAHHYFRYGATTLLSSEIIERIASAGLIQHAAHFREVMGHCGVWDCHGAQVFGHVSHLYIPAKET</sequence>
<name>A0A067LVX5_BOTB1</name>
<gene>
    <name evidence="1" type="ORF">BOTBODRAFT_38700</name>
</gene>
<dbReference type="AlphaFoldDB" id="A0A067LVX5"/>
<dbReference type="InParanoid" id="A0A067LVX5"/>
<proteinExistence type="predicted"/>